<dbReference type="GO" id="GO:0005739">
    <property type="term" value="C:mitochondrion"/>
    <property type="evidence" value="ECO:0007669"/>
    <property type="project" value="TreeGrafter"/>
</dbReference>
<evidence type="ECO:0000256" key="5">
    <source>
        <dbReference type="RuleBase" id="RU364054"/>
    </source>
</evidence>
<evidence type="ECO:0000256" key="3">
    <source>
        <dbReference type="ARBA" id="ARBA00023002"/>
    </source>
</evidence>
<dbReference type="InterPro" id="IPR015659">
    <property type="entry name" value="Proline_oxidase"/>
</dbReference>
<evidence type="ECO:0000256" key="2">
    <source>
        <dbReference type="ARBA" id="ARBA00012695"/>
    </source>
</evidence>
<dbReference type="InterPro" id="IPR029041">
    <property type="entry name" value="FAD-linked_oxidoreductase-like"/>
</dbReference>
<dbReference type="Proteomes" id="UP000186817">
    <property type="component" value="Unassembled WGS sequence"/>
</dbReference>
<dbReference type="EC" id="1.5.5.2" evidence="2 5"/>
<comment type="cofactor">
    <cofactor evidence="5">
        <name>FAD</name>
        <dbReference type="ChEBI" id="CHEBI:57692"/>
    </cofactor>
</comment>
<name>A0A1Q9DM87_SYMMI</name>
<evidence type="ECO:0000256" key="4">
    <source>
        <dbReference type="ARBA" id="ARBA00023062"/>
    </source>
</evidence>
<dbReference type="SUPFAM" id="SSF51730">
    <property type="entry name" value="FAD-linked oxidoreductase"/>
    <property type="match status" value="1"/>
</dbReference>
<keyword evidence="3 5" id="KW-0560">Oxidoreductase</keyword>
<evidence type="ECO:0000259" key="6">
    <source>
        <dbReference type="Pfam" id="PF01619"/>
    </source>
</evidence>
<feature type="domain" description="Proline dehydrogenase" evidence="6">
    <location>
        <begin position="7"/>
        <end position="70"/>
    </location>
</feature>
<dbReference type="GO" id="GO:0071949">
    <property type="term" value="F:FAD binding"/>
    <property type="evidence" value="ECO:0007669"/>
    <property type="project" value="TreeGrafter"/>
</dbReference>
<proteinExistence type="inferred from homology"/>
<reference evidence="7 8" key="1">
    <citation type="submission" date="2016-02" db="EMBL/GenBank/DDBJ databases">
        <title>Genome analysis of coral dinoflagellate symbionts highlights evolutionary adaptations to a symbiotic lifestyle.</title>
        <authorList>
            <person name="Aranda M."/>
            <person name="Li Y."/>
            <person name="Liew Y.J."/>
            <person name="Baumgarten S."/>
            <person name="Simakov O."/>
            <person name="Wilson M."/>
            <person name="Piel J."/>
            <person name="Ashoor H."/>
            <person name="Bougouffa S."/>
            <person name="Bajic V.B."/>
            <person name="Ryu T."/>
            <person name="Ravasi T."/>
            <person name="Bayer T."/>
            <person name="Micklem G."/>
            <person name="Kim H."/>
            <person name="Bhak J."/>
            <person name="Lajeunesse T.C."/>
            <person name="Voolstra C.R."/>
        </authorList>
    </citation>
    <scope>NUCLEOTIDE SEQUENCE [LARGE SCALE GENOMIC DNA]</scope>
    <source>
        <strain evidence="7 8">CCMP2467</strain>
    </source>
</reference>
<keyword evidence="8" id="KW-1185">Reference proteome</keyword>
<sequence>MRWKGGGAYIEQEQARGVVHGSKEATDAAYDAAAGQLLAHVAQGRPTALMLATHNRRSIQHAVTKMEELGPACNFPG</sequence>
<evidence type="ECO:0000256" key="1">
    <source>
        <dbReference type="ARBA" id="ARBA00005869"/>
    </source>
</evidence>
<organism evidence="7 8">
    <name type="scientific">Symbiodinium microadriaticum</name>
    <name type="common">Dinoflagellate</name>
    <name type="synonym">Zooxanthella microadriatica</name>
    <dbReference type="NCBI Taxonomy" id="2951"/>
    <lineage>
        <taxon>Eukaryota</taxon>
        <taxon>Sar</taxon>
        <taxon>Alveolata</taxon>
        <taxon>Dinophyceae</taxon>
        <taxon>Suessiales</taxon>
        <taxon>Symbiodiniaceae</taxon>
        <taxon>Symbiodinium</taxon>
    </lineage>
</organism>
<gene>
    <name evidence="7" type="primary">PRODH2</name>
    <name evidence="7" type="ORF">AK812_SmicGene21501</name>
</gene>
<dbReference type="OrthoDB" id="5464at2759"/>
<accession>A0A1Q9DM87</accession>
<keyword evidence="5" id="KW-0285">Flavoprotein</keyword>
<dbReference type="Gene3D" id="3.20.20.220">
    <property type="match status" value="1"/>
</dbReference>
<dbReference type="GO" id="GO:0010133">
    <property type="term" value="P:L-proline catabolic process to L-glutamate"/>
    <property type="evidence" value="ECO:0007669"/>
    <property type="project" value="TreeGrafter"/>
</dbReference>
<dbReference type="Pfam" id="PF01619">
    <property type="entry name" value="Pro_dh"/>
    <property type="match status" value="1"/>
</dbReference>
<keyword evidence="5" id="KW-0274">FAD</keyword>
<evidence type="ECO:0000313" key="8">
    <source>
        <dbReference type="Proteomes" id="UP000186817"/>
    </source>
</evidence>
<dbReference type="AlphaFoldDB" id="A0A1Q9DM87"/>
<dbReference type="PANTHER" id="PTHR13914">
    <property type="entry name" value="PROLINE OXIDASE"/>
    <property type="match status" value="1"/>
</dbReference>
<keyword evidence="4 5" id="KW-0642">Proline metabolism</keyword>
<comment type="similarity">
    <text evidence="1 5">Belongs to the proline oxidase family.</text>
</comment>
<comment type="function">
    <text evidence="5">Converts proline to delta-1-pyrroline-5-carboxylate.</text>
</comment>
<comment type="caution">
    <text evidence="7">The sequence shown here is derived from an EMBL/GenBank/DDBJ whole genome shotgun (WGS) entry which is preliminary data.</text>
</comment>
<dbReference type="EMBL" id="LSRX01000473">
    <property type="protein sequence ID" value="OLP96275.1"/>
    <property type="molecule type" value="Genomic_DNA"/>
</dbReference>
<protein>
    <recommendedName>
        <fullName evidence="2 5">Proline dehydrogenase</fullName>
        <ecNumber evidence="2 5">1.5.5.2</ecNumber>
    </recommendedName>
</protein>
<comment type="catalytic activity">
    <reaction evidence="5">
        <text>L-proline + a quinone = (S)-1-pyrroline-5-carboxylate + a quinol + H(+)</text>
        <dbReference type="Rhea" id="RHEA:23784"/>
        <dbReference type="ChEBI" id="CHEBI:15378"/>
        <dbReference type="ChEBI" id="CHEBI:17388"/>
        <dbReference type="ChEBI" id="CHEBI:24646"/>
        <dbReference type="ChEBI" id="CHEBI:60039"/>
        <dbReference type="ChEBI" id="CHEBI:132124"/>
        <dbReference type="EC" id="1.5.5.2"/>
    </reaction>
</comment>
<dbReference type="InterPro" id="IPR002872">
    <property type="entry name" value="Proline_DH_dom"/>
</dbReference>
<evidence type="ECO:0000313" key="7">
    <source>
        <dbReference type="EMBL" id="OLP96275.1"/>
    </source>
</evidence>
<dbReference type="PANTHER" id="PTHR13914:SF0">
    <property type="entry name" value="PROLINE DEHYDROGENASE 1, MITOCHONDRIAL"/>
    <property type="match status" value="1"/>
</dbReference>
<dbReference type="GO" id="GO:0004657">
    <property type="term" value="F:proline dehydrogenase activity"/>
    <property type="evidence" value="ECO:0007669"/>
    <property type="project" value="UniProtKB-EC"/>
</dbReference>